<reference evidence="2 3" key="1">
    <citation type="submission" date="2023-09" db="EMBL/GenBank/DDBJ databases">
        <title>Complete-Gapless Cercospora beticola genome.</title>
        <authorList>
            <person name="Wyatt N.A."/>
            <person name="Spanner R.E."/>
            <person name="Bolton M.D."/>
        </authorList>
    </citation>
    <scope>NUCLEOTIDE SEQUENCE [LARGE SCALE GENOMIC DNA]</scope>
    <source>
        <strain evidence="2">Cb09-40</strain>
    </source>
</reference>
<gene>
    <name evidence="2" type="ORF">RHO25_009088</name>
</gene>
<dbReference type="EMBL" id="CP134188">
    <property type="protein sequence ID" value="WPB04442.1"/>
    <property type="molecule type" value="Genomic_DNA"/>
</dbReference>
<name>A0ABZ0NYA0_CERBT</name>
<protein>
    <recommendedName>
        <fullName evidence="4">Zn(2)-C6 fungal-type domain-containing protein</fullName>
    </recommendedName>
</protein>
<evidence type="ECO:0000256" key="1">
    <source>
        <dbReference type="SAM" id="MobiDB-lite"/>
    </source>
</evidence>
<sequence length="100" mass="10325">MSPNTTSTTPQKGVVGSPNGTIDSSPGNGNDHGGEQKDADEAWSGDEGEEVVEADGSRKRKRPMSVSCEMCKSRKACVAPSLPTGIDGIVPDPCISNAVH</sequence>
<feature type="region of interest" description="Disordered" evidence="1">
    <location>
        <begin position="1"/>
        <end position="65"/>
    </location>
</feature>
<feature type="compositionally biased region" description="Polar residues" evidence="1">
    <location>
        <begin position="18"/>
        <end position="28"/>
    </location>
</feature>
<keyword evidence="3" id="KW-1185">Reference proteome</keyword>
<evidence type="ECO:0008006" key="4">
    <source>
        <dbReference type="Google" id="ProtNLM"/>
    </source>
</evidence>
<evidence type="ECO:0000313" key="3">
    <source>
        <dbReference type="Proteomes" id="UP001302367"/>
    </source>
</evidence>
<feature type="compositionally biased region" description="Acidic residues" evidence="1">
    <location>
        <begin position="41"/>
        <end position="53"/>
    </location>
</feature>
<feature type="region of interest" description="Disordered" evidence="1">
    <location>
        <begin position="81"/>
        <end position="100"/>
    </location>
</feature>
<proteinExistence type="predicted"/>
<organism evidence="2 3">
    <name type="scientific">Cercospora beticola</name>
    <name type="common">Sugarbeet leaf spot fungus</name>
    <dbReference type="NCBI Taxonomy" id="122368"/>
    <lineage>
        <taxon>Eukaryota</taxon>
        <taxon>Fungi</taxon>
        <taxon>Dikarya</taxon>
        <taxon>Ascomycota</taxon>
        <taxon>Pezizomycotina</taxon>
        <taxon>Dothideomycetes</taxon>
        <taxon>Dothideomycetidae</taxon>
        <taxon>Mycosphaerellales</taxon>
        <taxon>Mycosphaerellaceae</taxon>
        <taxon>Cercospora</taxon>
    </lineage>
</organism>
<dbReference type="RefSeq" id="XP_065459214.1">
    <property type="nucleotide sequence ID" value="XM_065603142.1"/>
</dbReference>
<accession>A0ABZ0NYA0</accession>
<dbReference type="GeneID" id="90644534"/>
<evidence type="ECO:0000313" key="2">
    <source>
        <dbReference type="EMBL" id="WPB04442.1"/>
    </source>
</evidence>
<dbReference type="Proteomes" id="UP001302367">
    <property type="component" value="Chromosome 5"/>
</dbReference>
<feature type="compositionally biased region" description="Polar residues" evidence="1">
    <location>
        <begin position="1"/>
        <end position="11"/>
    </location>
</feature>